<feature type="chain" id="PRO_5010738953" description="GOLD domain-containing protein" evidence="1">
    <location>
        <begin position="32"/>
        <end position="137"/>
    </location>
</feature>
<evidence type="ECO:0000313" key="3">
    <source>
        <dbReference type="Proteomes" id="UP000192276"/>
    </source>
</evidence>
<feature type="signal peptide" evidence="1">
    <location>
        <begin position="1"/>
        <end position="31"/>
    </location>
</feature>
<gene>
    <name evidence="2" type="ORF">A4R26_25935</name>
</gene>
<dbReference type="RefSeq" id="WP_081168958.1">
    <property type="nucleotide sequence ID" value="NZ_LWBP01000200.1"/>
</dbReference>
<evidence type="ECO:0000256" key="1">
    <source>
        <dbReference type="SAM" id="SignalP"/>
    </source>
</evidence>
<dbReference type="Proteomes" id="UP000192276">
    <property type="component" value="Unassembled WGS sequence"/>
</dbReference>
<dbReference type="OrthoDB" id="668468at2"/>
<sequence length="137" mass="15386">MKTIMLKAFSLVKKTAFILLAVTVTVTSASAKISDSTYEDDENATVSCLKMEEGQVYFNVKFDNADGGRFDILVNDVTGDNLYRATFTGKNFNKVFRAPVENGKLVIIIRDSKEKTSHKFELSTESKMVQQILVKRM</sequence>
<dbReference type="STRING" id="550983.A4R26_25935"/>
<evidence type="ECO:0008006" key="4">
    <source>
        <dbReference type="Google" id="ProtNLM"/>
    </source>
</evidence>
<name>A0A1V9FD90_9BACT</name>
<keyword evidence="3" id="KW-1185">Reference proteome</keyword>
<reference evidence="3" key="1">
    <citation type="submission" date="2016-04" db="EMBL/GenBank/DDBJ databases">
        <authorList>
            <person name="Chen L."/>
            <person name="Zhuang W."/>
            <person name="Wang G."/>
        </authorList>
    </citation>
    <scope>NUCLEOTIDE SEQUENCE [LARGE SCALE GENOMIC DNA]</scope>
    <source>
        <strain evidence="3">208</strain>
    </source>
</reference>
<dbReference type="EMBL" id="LWBP01000200">
    <property type="protein sequence ID" value="OQP56340.1"/>
    <property type="molecule type" value="Genomic_DNA"/>
</dbReference>
<comment type="caution">
    <text evidence="2">The sequence shown here is derived from an EMBL/GenBank/DDBJ whole genome shotgun (WGS) entry which is preliminary data.</text>
</comment>
<organism evidence="2 3">
    <name type="scientific">Niastella populi</name>
    <dbReference type="NCBI Taxonomy" id="550983"/>
    <lineage>
        <taxon>Bacteria</taxon>
        <taxon>Pseudomonadati</taxon>
        <taxon>Bacteroidota</taxon>
        <taxon>Chitinophagia</taxon>
        <taxon>Chitinophagales</taxon>
        <taxon>Chitinophagaceae</taxon>
        <taxon>Niastella</taxon>
    </lineage>
</organism>
<dbReference type="AlphaFoldDB" id="A0A1V9FD90"/>
<evidence type="ECO:0000313" key="2">
    <source>
        <dbReference type="EMBL" id="OQP56340.1"/>
    </source>
</evidence>
<protein>
    <recommendedName>
        <fullName evidence="4">GOLD domain-containing protein</fullName>
    </recommendedName>
</protein>
<accession>A0A1V9FD90</accession>
<keyword evidence="1" id="KW-0732">Signal</keyword>
<proteinExistence type="predicted"/>